<feature type="region of interest" description="Disordered" evidence="1">
    <location>
        <begin position="58"/>
        <end position="105"/>
    </location>
</feature>
<proteinExistence type="predicted"/>
<dbReference type="WBParaSite" id="SCUD_0002063001-mRNA-1">
    <property type="protein sequence ID" value="SCUD_0002063001-mRNA-1"/>
    <property type="gene ID" value="SCUD_0002063001"/>
</dbReference>
<accession>A0A183KZX9</accession>
<keyword evidence="3" id="KW-1185">Reference proteome</keyword>
<feature type="compositionally biased region" description="Polar residues" evidence="1">
    <location>
        <begin position="80"/>
        <end position="93"/>
    </location>
</feature>
<dbReference type="EMBL" id="UZAK01044699">
    <property type="protein sequence ID" value="VDP72847.1"/>
    <property type="molecule type" value="Genomic_DNA"/>
</dbReference>
<gene>
    <name evidence="2" type="ORF">SCUD_LOCUS20627</name>
</gene>
<protein>
    <submittedName>
        <fullName evidence="4">Dachshund homolog 1-like</fullName>
    </submittedName>
</protein>
<evidence type="ECO:0000313" key="4">
    <source>
        <dbReference type="WBParaSite" id="SCUD_0002063001-mRNA-1"/>
    </source>
</evidence>
<dbReference type="Proteomes" id="UP000279833">
    <property type="component" value="Unassembled WGS sequence"/>
</dbReference>
<reference evidence="2 3" key="2">
    <citation type="submission" date="2018-11" db="EMBL/GenBank/DDBJ databases">
        <authorList>
            <consortium name="Pathogen Informatics"/>
        </authorList>
    </citation>
    <scope>NUCLEOTIDE SEQUENCE [LARGE SCALE GENOMIC DNA]</scope>
    <source>
        <strain evidence="2">Dakar</strain>
        <strain evidence="3">Dakar, Senegal</strain>
    </source>
</reference>
<reference evidence="4" key="1">
    <citation type="submission" date="2016-06" db="UniProtKB">
        <authorList>
            <consortium name="WormBaseParasite"/>
        </authorList>
    </citation>
    <scope>IDENTIFICATION</scope>
</reference>
<organism evidence="4">
    <name type="scientific">Schistosoma curassoni</name>
    <dbReference type="NCBI Taxonomy" id="6186"/>
    <lineage>
        <taxon>Eukaryota</taxon>
        <taxon>Metazoa</taxon>
        <taxon>Spiralia</taxon>
        <taxon>Lophotrochozoa</taxon>
        <taxon>Platyhelminthes</taxon>
        <taxon>Trematoda</taxon>
        <taxon>Digenea</taxon>
        <taxon>Strigeidida</taxon>
        <taxon>Schistosomatoidea</taxon>
        <taxon>Schistosomatidae</taxon>
        <taxon>Schistosoma</taxon>
    </lineage>
</organism>
<feature type="region of interest" description="Disordered" evidence="1">
    <location>
        <begin position="1"/>
        <end position="36"/>
    </location>
</feature>
<dbReference type="STRING" id="6186.A0A183KZX9"/>
<evidence type="ECO:0000256" key="1">
    <source>
        <dbReference type="SAM" id="MobiDB-lite"/>
    </source>
</evidence>
<dbReference type="AlphaFoldDB" id="A0A183KZX9"/>
<sequence>MGEFCSKPESGNSQSHPGVPAVGTQHARSRESNVPSASAVTAGFLSNMCDTISRLQSENHLPSNAPPPGSRIAPSPEQGYASSINRNGRSDSFPSGGPVLTTGPHAGLLTPEDMLAAAQICSHLSQSQLNALAAAYHQQQQQIQRSVGPTASGTSTLGHVPGITFAQALAAVTSVSKSSSPTIPLTRPASASQAVLHHRGSHPGPSGFGTMSSHVSPSQPITSHLDHNLHNAHHQTRASPSLSPSPGSNIYQVSVFFVGITKAIIEIFFTDPLLTVRCNN</sequence>
<evidence type="ECO:0000313" key="2">
    <source>
        <dbReference type="EMBL" id="VDP72847.1"/>
    </source>
</evidence>
<name>A0A183KZX9_9TREM</name>
<evidence type="ECO:0000313" key="3">
    <source>
        <dbReference type="Proteomes" id="UP000279833"/>
    </source>
</evidence>